<accession>A0ABY7PTV5</accession>
<evidence type="ECO:0000256" key="1">
    <source>
        <dbReference type="SAM" id="MobiDB-lite"/>
    </source>
</evidence>
<keyword evidence="3" id="KW-1185">Reference proteome</keyword>
<dbReference type="Proteomes" id="UP001211872">
    <property type="component" value="Chromosome"/>
</dbReference>
<evidence type="ECO:0000313" key="3">
    <source>
        <dbReference type="Proteomes" id="UP001211872"/>
    </source>
</evidence>
<evidence type="ECO:0000313" key="2">
    <source>
        <dbReference type="EMBL" id="WBO86352.1"/>
    </source>
</evidence>
<organism evidence="2 3">
    <name type="scientific">Hymenobacter yonginensis</name>
    <dbReference type="NCBI Taxonomy" id="748197"/>
    <lineage>
        <taxon>Bacteria</taxon>
        <taxon>Pseudomonadati</taxon>
        <taxon>Bacteroidota</taxon>
        <taxon>Cytophagia</taxon>
        <taxon>Cytophagales</taxon>
        <taxon>Hymenobacteraceae</taxon>
        <taxon>Hymenobacter</taxon>
    </lineage>
</organism>
<name>A0ABY7PTV5_9BACT</name>
<protein>
    <submittedName>
        <fullName evidence="2">Uncharacterized protein</fullName>
    </submittedName>
</protein>
<reference evidence="2 3" key="1">
    <citation type="journal article" date="2011" name="Int. J. Syst. Evol. Microbiol.">
        <title>Hymenobacter yonginensis sp. nov., isolated from a mesotrophic artificial lake.</title>
        <authorList>
            <person name="Joung Y."/>
            <person name="Cho S.H."/>
            <person name="Kim H."/>
            <person name="Kim S.B."/>
            <person name="Joh K."/>
        </authorList>
    </citation>
    <scope>NUCLEOTIDE SEQUENCE [LARGE SCALE GENOMIC DNA]</scope>
    <source>
        <strain evidence="2 3">KCTC 22745</strain>
    </source>
</reference>
<proteinExistence type="predicted"/>
<sequence length="76" mass="8355">MHAPLTISMLRRVVRALAYLLFQLALGGAFVLRSVGALRLPFRFGNADEASQPEPTGRPGARTLPSARLRPRPAFR</sequence>
<dbReference type="EMBL" id="CP115396">
    <property type="protein sequence ID" value="WBO86352.1"/>
    <property type="molecule type" value="Genomic_DNA"/>
</dbReference>
<dbReference type="RefSeq" id="WP_156109353.1">
    <property type="nucleotide sequence ID" value="NZ_CP115396.1"/>
</dbReference>
<gene>
    <name evidence="2" type="ORF">O9Z63_08830</name>
</gene>
<feature type="region of interest" description="Disordered" evidence="1">
    <location>
        <begin position="47"/>
        <end position="76"/>
    </location>
</feature>